<dbReference type="AlphaFoldDB" id="A0A6A6RKT2"/>
<accession>A0A6A6RKT2</accession>
<evidence type="ECO:0000313" key="2">
    <source>
        <dbReference type="Proteomes" id="UP000799753"/>
    </source>
</evidence>
<organism evidence="1 2">
    <name type="scientific">Massarina eburnea CBS 473.64</name>
    <dbReference type="NCBI Taxonomy" id="1395130"/>
    <lineage>
        <taxon>Eukaryota</taxon>
        <taxon>Fungi</taxon>
        <taxon>Dikarya</taxon>
        <taxon>Ascomycota</taxon>
        <taxon>Pezizomycotina</taxon>
        <taxon>Dothideomycetes</taxon>
        <taxon>Pleosporomycetidae</taxon>
        <taxon>Pleosporales</taxon>
        <taxon>Massarineae</taxon>
        <taxon>Massarinaceae</taxon>
        <taxon>Massarina</taxon>
    </lineage>
</organism>
<feature type="non-terminal residue" evidence="1">
    <location>
        <position position="1"/>
    </location>
</feature>
<dbReference type="EMBL" id="MU006804">
    <property type="protein sequence ID" value="KAF2635775.1"/>
    <property type="molecule type" value="Genomic_DNA"/>
</dbReference>
<keyword evidence="2" id="KW-1185">Reference proteome</keyword>
<name>A0A6A6RKT2_9PLEO</name>
<dbReference type="OrthoDB" id="3932667at2759"/>
<reference evidence="1" key="1">
    <citation type="journal article" date="2020" name="Stud. Mycol.">
        <title>101 Dothideomycetes genomes: a test case for predicting lifestyles and emergence of pathogens.</title>
        <authorList>
            <person name="Haridas S."/>
            <person name="Albert R."/>
            <person name="Binder M."/>
            <person name="Bloem J."/>
            <person name="Labutti K."/>
            <person name="Salamov A."/>
            <person name="Andreopoulos B."/>
            <person name="Baker S."/>
            <person name="Barry K."/>
            <person name="Bills G."/>
            <person name="Bluhm B."/>
            <person name="Cannon C."/>
            <person name="Castanera R."/>
            <person name="Culley D."/>
            <person name="Daum C."/>
            <person name="Ezra D."/>
            <person name="Gonzalez J."/>
            <person name="Henrissat B."/>
            <person name="Kuo A."/>
            <person name="Liang C."/>
            <person name="Lipzen A."/>
            <person name="Lutzoni F."/>
            <person name="Magnuson J."/>
            <person name="Mondo S."/>
            <person name="Nolan M."/>
            <person name="Ohm R."/>
            <person name="Pangilinan J."/>
            <person name="Park H.-J."/>
            <person name="Ramirez L."/>
            <person name="Alfaro M."/>
            <person name="Sun H."/>
            <person name="Tritt A."/>
            <person name="Yoshinaga Y."/>
            <person name="Zwiers L.-H."/>
            <person name="Turgeon B."/>
            <person name="Goodwin S."/>
            <person name="Spatafora J."/>
            <person name="Crous P."/>
            <person name="Grigoriev I."/>
        </authorList>
    </citation>
    <scope>NUCLEOTIDE SEQUENCE</scope>
    <source>
        <strain evidence="1">CBS 473.64</strain>
    </source>
</reference>
<feature type="non-terminal residue" evidence="1">
    <location>
        <position position="609"/>
    </location>
</feature>
<dbReference type="Proteomes" id="UP000799753">
    <property type="component" value="Unassembled WGS sequence"/>
</dbReference>
<gene>
    <name evidence="1" type="ORF">P280DRAFT_370567</name>
</gene>
<proteinExistence type="predicted"/>
<sequence length="609" mass="67780">ALKVPGQHQGRIVTERVAYRQLTREFAEPNKSEEKEKGKYRQHLLDILRGRDAHSPSQELPSAAETIQKFLLLAATMDSTKAAAFTDVTVANTLIETHAKTLRSTATPSSQKAAFLCQNTSLLHHEANDEPCIHPLFILLLAYRIGGPINAANTAYAHQWKAPNSANPESAADLVHTEGDTGDFMEDHRLTFAWEMRDGVAKTPSGIHDIFPSGTKEVKDLSYIRDREKDGKGPVAILYDVKNAACCYTCQDADAVRCSVTFDFRINRMGDVEASLFAPALTRGELEELTLSRLLLSFPIHDYTSHFHRLLFRPSSLCAILSKLSDLDIPPIPPPSDTIPIPSAKERYDAWESENRESNPRPTRKYPETLLTGLYPRVETFIENLVTTAHQTIHLSPGLDFLPRSGSLGIREDARKWFRDLNETSISHILTPYTRILTHYPFNTSDMLSTPTLSQIAHRLSIIALALTCSPHLPTSTRPASYSLLPSLASLTSTLSTVFASPLESAFVPEPWIDDVDLGIFGSRCLFLFYCADWLAKWVWGVENASMKVGAFVGLEVEGKVVGVGVVRLWVREWTGLLVRNWVAWGLFVEGFPGVPFRVRRFGGEVGGR</sequence>
<protein>
    <submittedName>
        <fullName evidence="1">Uncharacterized protein</fullName>
    </submittedName>
</protein>
<evidence type="ECO:0000313" key="1">
    <source>
        <dbReference type="EMBL" id="KAF2635775.1"/>
    </source>
</evidence>